<keyword evidence="5" id="KW-0503">Monooxygenase</keyword>
<dbReference type="PANTHER" id="PTHR13789:SF309">
    <property type="entry name" value="PUTATIVE (AFU_ORTHOLOGUE AFUA_6G14510)-RELATED"/>
    <property type="match status" value="1"/>
</dbReference>
<evidence type="ECO:0000256" key="2">
    <source>
        <dbReference type="ARBA" id="ARBA00022630"/>
    </source>
</evidence>
<reference evidence="7 8" key="1">
    <citation type="submission" date="2024-01" db="EMBL/GenBank/DDBJ databases">
        <title>Complete genome of Cladobotryum mycophilum ATHUM6906.</title>
        <authorList>
            <person name="Christinaki A.C."/>
            <person name="Myridakis A.I."/>
            <person name="Kouvelis V.N."/>
        </authorList>
    </citation>
    <scope>NUCLEOTIDE SEQUENCE [LARGE SCALE GENOMIC DNA]</scope>
    <source>
        <strain evidence="7 8">ATHUM6906</strain>
    </source>
</reference>
<keyword evidence="4" id="KW-0560">Oxidoreductase</keyword>
<evidence type="ECO:0000259" key="6">
    <source>
        <dbReference type="Pfam" id="PF01494"/>
    </source>
</evidence>
<dbReference type="InterPro" id="IPR050493">
    <property type="entry name" value="FAD-dep_Monooxygenase_BioMet"/>
</dbReference>
<keyword evidence="8" id="KW-1185">Reference proteome</keyword>
<dbReference type="Proteomes" id="UP001338125">
    <property type="component" value="Unassembled WGS sequence"/>
</dbReference>
<keyword evidence="3" id="KW-0274">FAD</keyword>
<organism evidence="7 8">
    <name type="scientific">Cladobotryum mycophilum</name>
    <dbReference type="NCBI Taxonomy" id="491253"/>
    <lineage>
        <taxon>Eukaryota</taxon>
        <taxon>Fungi</taxon>
        <taxon>Dikarya</taxon>
        <taxon>Ascomycota</taxon>
        <taxon>Pezizomycotina</taxon>
        <taxon>Sordariomycetes</taxon>
        <taxon>Hypocreomycetidae</taxon>
        <taxon>Hypocreales</taxon>
        <taxon>Hypocreaceae</taxon>
        <taxon>Cladobotryum</taxon>
    </lineage>
</organism>
<evidence type="ECO:0000256" key="5">
    <source>
        <dbReference type="ARBA" id="ARBA00023033"/>
    </source>
</evidence>
<dbReference type="PANTHER" id="PTHR13789">
    <property type="entry name" value="MONOOXYGENASE"/>
    <property type="match status" value="1"/>
</dbReference>
<dbReference type="Gene3D" id="3.50.50.60">
    <property type="entry name" value="FAD/NAD(P)-binding domain"/>
    <property type="match status" value="1"/>
</dbReference>
<dbReference type="InterPro" id="IPR002938">
    <property type="entry name" value="FAD-bd"/>
</dbReference>
<dbReference type="Pfam" id="PF01494">
    <property type="entry name" value="FAD_binding_3"/>
    <property type="match status" value="1"/>
</dbReference>
<comment type="similarity">
    <text evidence="1">Belongs to the paxM FAD-dependent monooxygenase family.</text>
</comment>
<gene>
    <name evidence="7" type="ORF">PT974_02267</name>
</gene>
<evidence type="ECO:0000256" key="1">
    <source>
        <dbReference type="ARBA" id="ARBA00007992"/>
    </source>
</evidence>
<proteinExistence type="inferred from homology"/>
<dbReference type="PRINTS" id="PR00420">
    <property type="entry name" value="RNGMNOXGNASE"/>
</dbReference>
<comment type="caution">
    <text evidence="7">The sequence shown here is derived from an EMBL/GenBank/DDBJ whole genome shotgun (WGS) entry which is preliminary data.</text>
</comment>
<dbReference type="SUPFAM" id="SSF51905">
    <property type="entry name" value="FAD/NAD(P)-binding domain"/>
    <property type="match status" value="1"/>
</dbReference>
<evidence type="ECO:0000313" key="7">
    <source>
        <dbReference type="EMBL" id="KAK5996920.1"/>
    </source>
</evidence>
<evidence type="ECO:0000256" key="4">
    <source>
        <dbReference type="ARBA" id="ARBA00023002"/>
    </source>
</evidence>
<protein>
    <submittedName>
        <fullName evidence="7">3-hydroxybenzoate 6-hydroxylase-like protein</fullName>
    </submittedName>
</protein>
<feature type="domain" description="FAD-binding" evidence="6">
    <location>
        <begin position="5"/>
        <end position="325"/>
    </location>
</feature>
<sequence>MALPTVLIIGCGIAGPAIAILLRERGYHPIVFEKVRNLGNAGASIMMKANGLKVLNLMGLAEPLVAESVPVEVHMDHEFTGEIIGQTNVGKTFEERFGWPLVGVMRSSINLELKQKLVDLGIDIREGWGLTTIKEDETSVTAFFSNGKSVTGSILIACDGVKSASRAALLKGDGEPTYTGLTQTCLFAETPKALRGPITSHNWYGRGIHVVCYPVSPTHSAMAVTQVEAKETAENWRPFGPDELPTQKELLCKALKGFVPEVLEVISTSDRVIKFGLFDRDELETKQWYTKRCVLIGDAAHPTSPHIGQGANQALEDCYHLSQLLPDLSSVSEGQEKLLGGDLANTVFHPFAEKRQPRTSLLVKAARAHGELRVVTSPKDIEARNAIIRRQFENNGVLFVKSYDDLNREPFDGR</sequence>
<evidence type="ECO:0000256" key="3">
    <source>
        <dbReference type="ARBA" id="ARBA00022827"/>
    </source>
</evidence>
<dbReference type="InterPro" id="IPR036188">
    <property type="entry name" value="FAD/NAD-bd_sf"/>
</dbReference>
<keyword evidence="2" id="KW-0285">Flavoprotein</keyword>
<dbReference type="EMBL" id="JAVFKD010000002">
    <property type="protein sequence ID" value="KAK5996920.1"/>
    <property type="molecule type" value="Genomic_DNA"/>
</dbReference>
<name>A0ABR0SYT6_9HYPO</name>
<accession>A0ABR0SYT6</accession>
<evidence type="ECO:0000313" key="8">
    <source>
        <dbReference type="Proteomes" id="UP001338125"/>
    </source>
</evidence>